<feature type="transmembrane region" description="Helical" evidence="6">
    <location>
        <begin position="737"/>
        <end position="758"/>
    </location>
</feature>
<gene>
    <name evidence="9" type="ORF">EVA_13949</name>
</gene>
<reference evidence="9" key="1">
    <citation type="journal article" date="2012" name="PLoS ONE">
        <title>Gene sets for utilization of primary and secondary nutrition supplies in the distal gut of endangered iberian lynx.</title>
        <authorList>
            <person name="Alcaide M."/>
            <person name="Messina E."/>
            <person name="Richter M."/>
            <person name="Bargiela R."/>
            <person name="Peplies J."/>
            <person name="Huws S.A."/>
            <person name="Newbold C.J."/>
            <person name="Golyshin P.N."/>
            <person name="Simon M.A."/>
            <person name="Lopez G."/>
            <person name="Yakimov M.M."/>
            <person name="Ferrer M."/>
        </authorList>
    </citation>
    <scope>NUCLEOTIDE SEQUENCE</scope>
</reference>
<evidence type="ECO:0000256" key="6">
    <source>
        <dbReference type="SAM" id="Phobius"/>
    </source>
</evidence>
<protein>
    <submittedName>
        <fullName evidence="9">Membrane protein containing DUF214</fullName>
    </submittedName>
</protein>
<evidence type="ECO:0000313" key="9">
    <source>
        <dbReference type="EMBL" id="EJW97941.1"/>
    </source>
</evidence>
<accession>J9FSK3</accession>
<feature type="domain" description="ABC3 transporter permease C-terminal" evidence="7">
    <location>
        <begin position="277"/>
        <end position="392"/>
    </location>
</feature>
<dbReference type="GO" id="GO:0022857">
    <property type="term" value="F:transmembrane transporter activity"/>
    <property type="evidence" value="ECO:0007669"/>
    <property type="project" value="TreeGrafter"/>
</dbReference>
<dbReference type="GO" id="GO:0005886">
    <property type="term" value="C:plasma membrane"/>
    <property type="evidence" value="ECO:0007669"/>
    <property type="project" value="UniProtKB-SubCell"/>
</dbReference>
<keyword evidence="4 6" id="KW-1133">Transmembrane helix</keyword>
<feature type="transmembrane region" description="Helical" evidence="6">
    <location>
        <begin position="705"/>
        <end position="725"/>
    </location>
</feature>
<evidence type="ECO:0000256" key="5">
    <source>
        <dbReference type="ARBA" id="ARBA00023136"/>
    </source>
</evidence>
<dbReference type="Pfam" id="PF02687">
    <property type="entry name" value="FtsX"/>
    <property type="match status" value="2"/>
</dbReference>
<evidence type="ECO:0000259" key="7">
    <source>
        <dbReference type="Pfam" id="PF02687"/>
    </source>
</evidence>
<sequence length="776" mass="87695">MKSYLTFLSRNKLYTLIQLFGLSVALGFVILLAAYARTEYRVGASHPYAREMYAVGYGESVGMTLGTGPEFFPSMPEVKEWTRLERSDRIDVQVGNDYYEVSRLAVDSNFFRFFHFEPRLKQASQPELLNRQEVILSESFARKAFGNENPLGRILTLQQKHALTVVGVVEDFGPEDVWEPVDILVSADWLKEEYQWMDNFGGIVTVAKLTEGTSPETFREKMLDKYTKYWPDWPRENNGNDFLWGASVTRWDQLYFSPFYKSGLRHGNATLVQVLLLVALVLLVSAVFNYINLTVAQTGKRAHEMATRRLLGDSAGRIVGRYLQESALFTLGCGWVGIGMALLLRPYIEQLLAARIVFSLSPGLWLGFVALLGAIALISGWIPALIVARYQPLDIVKGNFRRQNKQVLSRIFLVAQNVISTVLIAMGLTMAAQMHHLATLPMGYQLKDIAFVQAWQLGPTPDKQNLLKERLQALPQVAEISLGRKIPLSCGHDGVHQPGEEEQSWLTLSDMDSVAFRMLGFQVVERYGGPLPGRVWVTEETRDRYGISADRPYFGEEGRLQVCGVIRDYRSLTALFTPMPDTHNAIQVTDPQGTVYTHILRTQGRHDEALKAIRETCREVCQEIIGVPKELKIDYMEDFLKKELTGERKTMALVLCFTMISILISALGLLAMSVGYTEQQSKRVALCKVMGASIRNQVWELSRNFMALSLLASLLAVPLSIQAMQHYLEGFYYRMDFPWHLLAVAVLLTWLIAFLSIVGQTLKVARRNPIESIQTE</sequence>
<feature type="domain" description="ABC3 transporter permease C-terminal" evidence="7">
    <location>
        <begin position="656"/>
        <end position="769"/>
    </location>
</feature>
<feature type="transmembrane region" description="Helical" evidence="6">
    <location>
        <begin position="651"/>
        <end position="674"/>
    </location>
</feature>
<dbReference type="EMBL" id="AMCI01004516">
    <property type="protein sequence ID" value="EJW97941.1"/>
    <property type="molecule type" value="Genomic_DNA"/>
</dbReference>
<feature type="transmembrane region" description="Helical" evidence="6">
    <location>
        <begin position="364"/>
        <end position="390"/>
    </location>
</feature>
<dbReference type="InterPro" id="IPR003838">
    <property type="entry name" value="ABC3_permease_C"/>
</dbReference>
<comment type="caution">
    <text evidence="9">The sequence shown here is derived from an EMBL/GenBank/DDBJ whole genome shotgun (WGS) entry which is preliminary data.</text>
</comment>
<keyword evidence="3 6" id="KW-0812">Transmembrane</keyword>
<dbReference type="Pfam" id="PF12704">
    <property type="entry name" value="MacB_PCD"/>
    <property type="match status" value="1"/>
</dbReference>
<evidence type="ECO:0000256" key="2">
    <source>
        <dbReference type="ARBA" id="ARBA00022475"/>
    </source>
</evidence>
<feature type="domain" description="MacB-like periplasmic core" evidence="8">
    <location>
        <begin position="15"/>
        <end position="222"/>
    </location>
</feature>
<keyword evidence="5 6" id="KW-0472">Membrane</keyword>
<proteinExistence type="predicted"/>
<comment type="subcellular location">
    <subcellularLocation>
        <location evidence="1">Cell membrane</location>
        <topology evidence="1">Multi-pass membrane protein</topology>
    </subcellularLocation>
</comment>
<organism evidence="9">
    <name type="scientific">gut metagenome</name>
    <dbReference type="NCBI Taxonomy" id="749906"/>
    <lineage>
        <taxon>unclassified sequences</taxon>
        <taxon>metagenomes</taxon>
        <taxon>organismal metagenomes</taxon>
    </lineage>
</organism>
<feature type="transmembrane region" description="Helical" evidence="6">
    <location>
        <begin position="12"/>
        <end position="36"/>
    </location>
</feature>
<feature type="transmembrane region" description="Helical" evidence="6">
    <location>
        <begin position="271"/>
        <end position="291"/>
    </location>
</feature>
<keyword evidence="2" id="KW-1003">Cell membrane</keyword>
<dbReference type="InterPro" id="IPR025857">
    <property type="entry name" value="MacB_PCD"/>
</dbReference>
<feature type="transmembrane region" description="Helical" evidence="6">
    <location>
        <begin position="411"/>
        <end position="432"/>
    </location>
</feature>
<evidence type="ECO:0000256" key="3">
    <source>
        <dbReference type="ARBA" id="ARBA00022692"/>
    </source>
</evidence>
<evidence type="ECO:0000256" key="1">
    <source>
        <dbReference type="ARBA" id="ARBA00004651"/>
    </source>
</evidence>
<dbReference type="PANTHER" id="PTHR30572">
    <property type="entry name" value="MEMBRANE COMPONENT OF TRANSPORTER-RELATED"/>
    <property type="match status" value="1"/>
</dbReference>
<name>J9FSK3_9ZZZZ</name>
<dbReference type="PANTHER" id="PTHR30572:SF18">
    <property type="entry name" value="ABC-TYPE MACROLIDE FAMILY EXPORT SYSTEM PERMEASE COMPONENT 2"/>
    <property type="match status" value="1"/>
</dbReference>
<dbReference type="InterPro" id="IPR050250">
    <property type="entry name" value="Macrolide_Exporter_MacB"/>
</dbReference>
<evidence type="ECO:0000256" key="4">
    <source>
        <dbReference type="ARBA" id="ARBA00022989"/>
    </source>
</evidence>
<dbReference type="AlphaFoldDB" id="J9FSK3"/>
<evidence type="ECO:0000259" key="8">
    <source>
        <dbReference type="Pfam" id="PF12704"/>
    </source>
</evidence>
<feature type="transmembrane region" description="Helical" evidence="6">
    <location>
        <begin position="327"/>
        <end position="344"/>
    </location>
</feature>